<evidence type="ECO:0000256" key="12">
    <source>
        <dbReference type="ARBA" id="ARBA00023157"/>
    </source>
</evidence>
<dbReference type="PANTHER" id="PTHR27005">
    <property type="entry name" value="WALL-ASSOCIATED RECEPTOR KINASE-LIKE 21"/>
    <property type="match status" value="1"/>
</dbReference>
<evidence type="ECO:0000259" key="16">
    <source>
        <dbReference type="PROSITE" id="PS50011"/>
    </source>
</evidence>
<keyword evidence="11 15" id="KW-0472">Membrane</keyword>
<dbReference type="HOGENOM" id="CLU_000288_43_8_1"/>
<dbReference type="FunFam" id="3.30.200.20:FF:000043">
    <property type="entry name" value="Wall-associated receptor kinase 2"/>
    <property type="match status" value="2"/>
</dbReference>
<dbReference type="FunFam" id="2.10.25.10:FF:000628">
    <property type="entry name" value="Wall-associated receptor kinase 2"/>
    <property type="match status" value="1"/>
</dbReference>
<comment type="subcellular location">
    <subcellularLocation>
        <location evidence="1">Membrane</location>
        <topology evidence="1">Single-pass type I membrane protein</topology>
    </subcellularLocation>
</comment>
<evidence type="ECO:0000256" key="11">
    <source>
        <dbReference type="ARBA" id="ARBA00023136"/>
    </source>
</evidence>
<dbReference type="GO" id="GO:0004674">
    <property type="term" value="F:protein serine/threonine kinase activity"/>
    <property type="evidence" value="ECO:0007669"/>
    <property type="project" value="UniProtKB-KW"/>
</dbReference>
<accession>A0A0E0IL39</accession>
<evidence type="ECO:0000313" key="18">
    <source>
        <dbReference type="Proteomes" id="UP000006591"/>
    </source>
</evidence>
<dbReference type="SMART" id="SM00179">
    <property type="entry name" value="EGF_CA"/>
    <property type="match status" value="3"/>
</dbReference>
<dbReference type="PROSITE" id="PS01187">
    <property type="entry name" value="EGF_CA"/>
    <property type="match status" value="2"/>
</dbReference>
<sequence length="1585" mass="175712">MGFRSDGDRKAMRAAGREAEVVDGGTVLASLFCVCLSAVWVAAATADIPAGQRPGCPERCGDVEIPFPFGIGKHCAMQTKYPFDLDCLDVNGTKKPFYNNNEVTKISVQEGKAWMKLGISSQCYDHVTGHILYDSNATAEFGDSPFWLSTENKVIVIGCQTMAYMESNAYVIGCFSTCNGSTPVNGSCSGGGCCQMDVPGHIYRYDGYFDEDYNDSKIWRSSPCSYMAVMEDKAFQFSTTYLNSTVFNDTYKEGVPVVLDWVITLDTCEKAKSKTTSYACVSTNSICNDDPSGGYRCNCSHGYEGNPYIKDGCEDINECLDNVTYPCPGICNNTMGSFTCSCHQGNYMENGTCIPNRKSGFLALPIVGWFPSSVITRTNDNANHLRKLQHIKNQYFRRHGGLLLYEEMKSKQGLAFKIFSEEELQQATNKFDEHQVLGQGGNGIVYKGHLKDNLEVAVKRCMTIDEQKKKEFGKEMLILSQINHKNIVKLLGCCLEVEVPILVYEFIPNDTLYHLIHGNYNGWHIPLVTRLRIAHESAEALAYLHSCASPPILHGDVKSSNILLDSNLSAKVSDFGASILAPTDETQFVTLVQGTCGYLDPEYMQTCQLTDKSDVYSFGVVLLELLTRKKPFNLDALEHEKSMSMRFLSAMKENKLIDLLDDQIKNNENMGFLEEIAELSRQCLEMSGVDRPSMKEVRDKLDRLRKVIEHPWTHDNPEELESLLGESSCVVISEVESTGNFSIERKVVKGLESGRKLEAKAAGGRWGIVLPEDLAPLLEVAALRAPALYCLLAWSLPPSHSLARAAPAAASVTLSPGGGADEVGIGVRGGVLLGLGTATSDNMYSTNHTDNEMAKLLLSALLICISAIWVVAAADVPAGRRGCQTRCGNLDIPFPFGIGDQCAIHGGFGLDCKNDSGTYRTFIGPFEVTKISVPDAKAWMKMGISWQCYDPVTKQMNDSMVGQNFTNTPYRFSYEDNKIFVIGCNTMAYMRGVSYVIGCLSTCSDEPTNGSCSGAGCCSVDVPPDLGYVEAYFNKDYNTSQIWNYSRCGYLVVMEKAAFRYSTTYIPSINFWNDYNGTVPAVMDWVIRRETCEEAKRDMSSYACVSDNSDCHNSTNGHGYLCKCSKGFDGNPYIKDGCKDINECLDNTTYPCAGLCQNTMGGYDCSCHQGQHKVEDVCVPDQKNQKSSWEMPVVGASVGFVILVIIATCSYLIHERRKLQHIKQKYFKLHGGLLLFQEMNSNERKSFTIFSEAELQHATNKFDKNQILGHGGHGTVYKGLIKDNTEIAVKKCMTMDEQHKKEFGKEMLILSQINHINIVKLLGCCLEVQVPMLVYEFIPNGTLCNLIHGNHGQNISLVTRLRIAHESAEALAYLHSYASPPIIHGDVKSSNILLDVNFMAKVSDFGASILAPIDKSQLVTLVQGTWGYLDPEYMQTCELTDKSDVYSFGVVLIELLTRKNVFNLDAPENEKSLSMRFLSAMKENKLENILDDQISNNENMEFLEEVADLAKQCLAMCGEDRPSMKEVAEKLDRLIKVMQHPWTQQNPEELESLLGESSYIISSEASSTRNFSIEKKVVKDLASGR</sequence>
<dbReference type="InterPro" id="IPR011009">
    <property type="entry name" value="Kinase-like_dom_sf"/>
</dbReference>
<keyword evidence="10 15" id="KW-1133">Transmembrane helix</keyword>
<evidence type="ECO:0000256" key="2">
    <source>
        <dbReference type="ARBA" id="ARBA00022527"/>
    </source>
</evidence>
<dbReference type="SUPFAM" id="SSF57196">
    <property type="entry name" value="EGF/Laminin"/>
    <property type="match status" value="1"/>
</dbReference>
<dbReference type="GO" id="GO:0005886">
    <property type="term" value="C:plasma membrane"/>
    <property type="evidence" value="ECO:0007669"/>
    <property type="project" value="TreeGrafter"/>
</dbReference>
<reference evidence="17" key="2">
    <citation type="submission" date="2018-04" db="EMBL/GenBank/DDBJ databases">
        <title>OnivRS2 (Oryza nivara Reference Sequence Version 2).</title>
        <authorList>
            <person name="Zhang J."/>
            <person name="Kudrna D."/>
            <person name="Lee S."/>
            <person name="Talag J."/>
            <person name="Rajasekar S."/>
            <person name="Welchert J."/>
            <person name="Hsing Y.-I."/>
            <person name="Wing R.A."/>
        </authorList>
    </citation>
    <scope>NUCLEOTIDE SEQUENCE [LARGE SCALE GENOMIC DNA]</scope>
    <source>
        <strain evidence="17">SL10</strain>
    </source>
</reference>
<dbReference type="Gene3D" id="1.10.510.10">
    <property type="entry name" value="Transferase(Phosphotransferase) domain 1"/>
    <property type="match status" value="2"/>
</dbReference>
<keyword evidence="7 14" id="KW-0547">Nucleotide-binding</keyword>
<dbReference type="Gramene" id="ONIVA09G14070.1">
    <property type="protein sequence ID" value="ONIVA09G14070.1"/>
    <property type="gene ID" value="ONIVA09G14070"/>
</dbReference>
<evidence type="ECO:0000256" key="13">
    <source>
        <dbReference type="ARBA" id="ARBA00023180"/>
    </source>
</evidence>
<protein>
    <recommendedName>
        <fullName evidence="16">Protein kinase domain-containing protein</fullName>
    </recommendedName>
</protein>
<keyword evidence="12" id="KW-1015">Disulfide bond</keyword>
<dbReference type="GO" id="GO:0007166">
    <property type="term" value="P:cell surface receptor signaling pathway"/>
    <property type="evidence" value="ECO:0007669"/>
    <property type="project" value="InterPro"/>
</dbReference>
<dbReference type="Gene3D" id="3.30.200.20">
    <property type="entry name" value="Phosphorylase Kinase, domain 1"/>
    <property type="match status" value="2"/>
</dbReference>
<feature type="domain" description="Protein kinase" evidence="16">
    <location>
        <begin position="431"/>
        <end position="713"/>
    </location>
</feature>
<dbReference type="PROSITE" id="PS50011">
    <property type="entry name" value="PROTEIN_KINASE_DOM"/>
    <property type="match status" value="2"/>
</dbReference>
<dbReference type="Pfam" id="PF07714">
    <property type="entry name" value="PK_Tyr_Ser-Thr"/>
    <property type="match status" value="2"/>
</dbReference>
<dbReference type="InterPro" id="IPR018097">
    <property type="entry name" value="EGF_Ca-bd_CS"/>
</dbReference>
<dbReference type="PROSITE" id="PS00108">
    <property type="entry name" value="PROTEIN_KINASE_ST"/>
    <property type="match status" value="2"/>
</dbReference>
<proteinExistence type="predicted"/>
<dbReference type="FunFam" id="1.10.510.10:FF:000084">
    <property type="entry name" value="Wall-associated receptor kinase 2"/>
    <property type="match status" value="2"/>
</dbReference>
<dbReference type="CDD" id="cd00054">
    <property type="entry name" value="EGF_CA"/>
    <property type="match status" value="2"/>
</dbReference>
<dbReference type="InterPro" id="IPR001881">
    <property type="entry name" value="EGF-like_Ca-bd_dom"/>
</dbReference>
<feature type="transmembrane region" description="Helical" evidence="15">
    <location>
        <begin position="1193"/>
        <end position="1213"/>
    </location>
</feature>
<keyword evidence="13" id="KW-0325">Glycoprotein</keyword>
<dbReference type="SUPFAM" id="SSF56112">
    <property type="entry name" value="Protein kinase-like (PK-like)"/>
    <property type="match status" value="2"/>
</dbReference>
<dbReference type="InterPro" id="IPR045274">
    <property type="entry name" value="WAK-like"/>
</dbReference>
<keyword evidence="9 14" id="KW-0067">ATP-binding</keyword>
<reference evidence="17" key="1">
    <citation type="submission" date="2015-04" db="UniProtKB">
        <authorList>
            <consortium name="EnsemblPlants"/>
        </authorList>
    </citation>
    <scope>IDENTIFICATION</scope>
    <source>
        <strain evidence="17">SL10</strain>
    </source>
</reference>
<dbReference type="SMART" id="SM00181">
    <property type="entry name" value="EGF"/>
    <property type="match status" value="4"/>
</dbReference>
<name>A0A0E0IL39_ORYNI</name>
<dbReference type="SMART" id="SM00220">
    <property type="entry name" value="S_TKc"/>
    <property type="match status" value="2"/>
</dbReference>
<keyword evidence="6" id="KW-0732">Signal</keyword>
<dbReference type="InterPro" id="IPR008271">
    <property type="entry name" value="Ser/Thr_kinase_AS"/>
</dbReference>
<organism evidence="17">
    <name type="scientific">Oryza nivara</name>
    <name type="common">Indian wild rice</name>
    <name type="synonym">Oryza sativa f. spontanea</name>
    <dbReference type="NCBI Taxonomy" id="4536"/>
    <lineage>
        <taxon>Eukaryota</taxon>
        <taxon>Viridiplantae</taxon>
        <taxon>Streptophyta</taxon>
        <taxon>Embryophyta</taxon>
        <taxon>Tracheophyta</taxon>
        <taxon>Spermatophyta</taxon>
        <taxon>Magnoliopsida</taxon>
        <taxon>Liliopsida</taxon>
        <taxon>Poales</taxon>
        <taxon>Poaceae</taxon>
        <taxon>BOP clade</taxon>
        <taxon>Oryzoideae</taxon>
        <taxon>Oryzeae</taxon>
        <taxon>Oryzinae</taxon>
        <taxon>Oryza</taxon>
    </lineage>
</organism>
<feature type="transmembrane region" description="Helical" evidence="15">
    <location>
        <begin position="21"/>
        <end position="43"/>
    </location>
</feature>
<evidence type="ECO:0000256" key="6">
    <source>
        <dbReference type="ARBA" id="ARBA00022729"/>
    </source>
</evidence>
<dbReference type="EnsemblPlants" id="ONIVA09G14070.1">
    <property type="protein sequence ID" value="ONIVA09G14070.1"/>
    <property type="gene ID" value="ONIVA09G14070"/>
</dbReference>
<feature type="binding site" evidence="14">
    <location>
        <position position="459"/>
    </location>
    <ligand>
        <name>ATP</name>
        <dbReference type="ChEBI" id="CHEBI:30616"/>
    </ligand>
</feature>
<dbReference type="InterPro" id="IPR025287">
    <property type="entry name" value="WAK_GUB"/>
</dbReference>
<dbReference type="OMA" id="NQYFRRH"/>
<evidence type="ECO:0000256" key="5">
    <source>
        <dbReference type="ARBA" id="ARBA00022692"/>
    </source>
</evidence>
<dbReference type="PROSITE" id="PS00107">
    <property type="entry name" value="PROTEIN_KINASE_ATP"/>
    <property type="match status" value="2"/>
</dbReference>
<evidence type="ECO:0000256" key="10">
    <source>
        <dbReference type="ARBA" id="ARBA00022989"/>
    </source>
</evidence>
<evidence type="ECO:0000256" key="15">
    <source>
        <dbReference type="SAM" id="Phobius"/>
    </source>
</evidence>
<keyword evidence="5 15" id="KW-0812">Transmembrane</keyword>
<dbReference type="GO" id="GO:0005509">
    <property type="term" value="F:calcium ion binding"/>
    <property type="evidence" value="ECO:0007669"/>
    <property type="project" value="InterPro"/>
</dbReference>
<evidence type="ECO:0000256" key="4">
    <source>
        <dbReference type="ARBA" id="ARBA00022679"/>
    </source>
</evidence>
<dbReference type="InterPro" id="IPR049883">
    <property type="entry name" value="NOTCH1_EGF-like"/>
</dbReference>
<keyword evidence="18" id="KW-1185">Reference proteome</keyword>
<evidence type="ECO:0000256" key="1">
    <source>
        <dbReference type="ARBA" id="ARBA00004479"/>
    </source>
</evidence>
<dbReference type="Pfam" id="PF13947">
    <property type="entry name" value="GUB_WAK_bind"/>
    <property type="match status" value="2"/>
</dbReference>
<evidence type="ECO:0000256" key="9">
    <source>
        <dbReference type="ARBA" id="ARBA00022840"/>
    </source>
</evidence>
<dbReference type="STRING" id="4536.A0A0E0IL39"/>
<dbReference type="InterPro" id="IPR017441">
    <property type="entry name" value="Protein_kinase_ATP_BS"/>
</dbReference>
<dbReference type="eggNOG" id="ENOG502QQPF">
    <property type="taxonomic scope" value="Eukaryota"/>
</dbReference>
<keyword evidence="3" id="KW-0245">EGF-like domain</keyword>
<dbReference type="CDD" id="cd14066">
    <property type="entry name" value="STKc_IRAK"/>
    <property type="match status" value="2"/>
</dbReference>
<dbReference type="SUPFAM" id="SSF57184">
    <property type="entry name" value="Growth factor receptor domain"/>
    <property type="match status" value="1"/>
</dbReference>
<dbReference type="Proteomes" id="UP000006591">
    <property type="component" value="Chromosome 9"/>
</dbReference>
<evidence type="ECO:0000256" key="14">
    <source>
        <dbReference type="PROSITE-ProRule" id="PRU10141"/>
    </source>
</evidence>
<feature type="binding site" evidence="14">
    <location>
        <position position="1291"/>
    </location>
    <ligand>
        <name>ATP</name>
        <dbReference type="ChEBI" id="CHEBI:30616"/>
    </ligand>
</feature>
<keyword evidence="4" id="KW-0808">Transferase</keyword>
<dbReference type="InterPro" id="IPR000719">
    <property type="entry name" value="Prot_kinase_dom"/>
</dbReference>
<evidence type="ECO:0000256" key="7">
    <source>
        <dbReference type="ARBA" id="ARBA00022741"/>
    </source>
</evidence>
<feature type="domain" description="Protein kinase" evidence="16">
    <location>
        <begin position="1262"/>
        <end position="1543"/>
    </location>
</feature>
<dbReference type="PANTHER" id="PTHR27005:SF479">
    <property type="entry name" value="OS06G0706600 PROTEIN"/>
    <property type="match status" value="1"/>
</dbReference>
<evidence type="ECO:0000313" key="17">
    <source>
        <dbReference type="EnsemblPlants" id="ONIVA09G14070.1"/>
    </source>
</evidence>
<dbReference type="InterPro" id="IPR000742">
    <property type="entry name" value="EGF"/>
</dbReference>
<dbReference type="Pfam" id="PF07645">
    <property type="entry name" value="EGF_CA"/>
    <property type="match status" value="2"/>
</dbReference>
<keyword evidence="2" id="KW-0723">Serine/threonine-protein kinase</keyword>
<evidence type="ECO:0000256" key="3">
    <source>
        <dbReference type="ARBA" id="ARBA00022536"/>
    </source>
</evidence>
<dbReference type="GO" id="GO:0030247">
    <property type="term" value="F:polysaccharide binding"/>
    <property type="evidence" value="ECO:0007669"/>
    <property type="project" value="InterPro"/>
</dbReference>
<dbReference type="InterPro" id="IPR009030">
    <property type="entry name" value="Growth_fac_rcpt_cys_sf"/>
</dbReference>
<dbReference type="InterPro" id="IPR001245">
    <property type="entry name" value="Ser-Thr/Tyr_kinase_cat_dom"/>
</dbReference>
<dbReference type="GO" id="GO:0005524">
    <property type="term" value="F:ATP binding"/>
    <property type="evidence" value="ECO:0007669"/>
    <property type="project" value="UniProtKB-UniRule"/>
</dbReference>
<keyword evidence="8" id="KW-0418">Kinase</keyword>
<dbReference type="Gene3D" id="2.10.25.10">
    <property type="entry name" value="Laminin"/>
    <property type="match status" value="2"/>
</dbReference>
<evidence type="ECO:0000256" key="8">
    <source>
        <dbReference type="ARBA" id="ARBA00022777"/>
    </source>
</evidence>